<evidence type="ECO:0000313" key="2">
    <source>
        <dbReference type="Proteomes" id="UP000499080"/>
    </source>
</evidence>
<dbReference type="AlphaFoldDB" id="A0A4Y1ZXW1"/>
<name>A0A4Y1ZXW1_ARAVE</name>
<keyword evidence="2" id="KW-1185">Reference proteome</keyword>
<gene>
    <name evidence="1" type="ORF">AVEN_114995_1</name>
</gene>
<dbReference type="EMBL" id="BGPR01000001">
    <property type="protein sequence ID" value="GBL71949.1"/>
    <property type="molecule type" value="Genomic_DNA"/>
</dbReference>
<protein>
    <submittedName>
        <fullName evidence="1">Uncharacterized protein</fullName>
    </submittedName>
</protein>
<accession>A0A4Y1ZXW1</accession>
<evidence type="ECO:0000313" key="1">
    <source>
        <dbReference type="EMBL" id="GBL71949.1"/>
    </source>
</evidence>
<reference evidence="1 2" key="1">
    <citation type="journal article" date="2019" name="Sci. Rep.">
        <title>Orb-weaving spider Araneus ventricosus genome elucidates the spidroin gene catalogue.</title>
        <authorList>
            <person name="Kono N."/>
            <person name="Nakamura H."/>
            <person name="Ohtoshi R."/>
            <person name="Moran D.A.P."/>
            <person name="Shinohara A."/>
            <person name="Yoshida Y."/>
            <person name="Fujiwara M."/>
            <person name="Mori M."/>
            <person name="Tomita M."/>
            <person name="Arakawa K."/>
        </authorList>
    </citation>
    <scope>NUCLEOTIDE SEQUENCE [LARGE SCALE GENOMIC DNA]</scope>
</reference>
<organism evidence="1 2">
    <name type="scientific">Araneus ventricosus</name>
    <name type="common">Orbweaver spider</name>
    <name type="synonym">Epeira ventricosa</name>
    <dbReference type="NCBI Taxonomy" id="182803"/>
    <lineage>
        <taxon>Eukaryota</taxon>
        <taxon>Metazoa</taxon>
        <taxon>Ecdysozoa</taxon>
        <taxon>Arthropoda</taxon>
        <taxon>Chelicerata</taxon>
        <taxon>Arachnida</taxon>
        <taxon>Araneae</taxon>
        <taxon>Araneomorphae</taxon>
        <taxon>Entelegynae</taxon>
        <taxon>Araneoidea</taxon>
        <taxon>Araneidae</taxon>
        <taxon>Araneus</taxon>
    </lineage>
</organism>
<comment type="caution">
    <text evidence="1">The sequence shown here is derived from an EMBL/GenBank/DDBJ whole genome shotgun (WGS) entry which is preliminary data.</text>
</comment>
<dbReference type="Proteomes" id="UP000499080">
    <property type="component" value="Unassembled WGS sequence"/>
</dbReference>
<proteinExistence type="predicted"/>
<sequence length="102" mass="11597">MFIFPALLYIKVLSLFGQCLYYLIAPNKSRPPHAGETALSPRSRPVFLGRPGQCGYLCGTPARGRLATTYDLACKRQHTRRIFEGMGFRACDPPVRRWRPCH</sequence>